<dbReference type="Pfam" id="PF21864">
    <property type="entry name" value="MORF_dom"/>
    <property type="match status" value="2"/>
</dbReference>
<keyword evidence="5" id="KW-1185">Reference proteome</keyword>
<proteinExistence type="predicted"/>
<feature type="compositionally biased region" description="Polar residues" evidence="2">
    <location>
        <begin position="394"/>
        <end position="404"/>
    </location>
</feature>
<feature type="region of interest" description="Disordered" evidence="2">
    <location>
        <begin position="356"/>
        <end position="455"/>
    </location>
</feature>
<sequence length="578" mass="65342">MATLNLSLLPKTLKPPYTRLKPNPTATVAHCWTRHSSNHTPHRALVRAAVDGDYSSRRSISNEPRETILLPGCDYNHWLIVMEFPKDPAPTRDQMIETYLNTLSTVLGSNDFWIGFIVLSFKFCLITEKIKEKERVFNLGSYVGCCLALTNSFRKLDSVHSVVVFGFVSMEEAKKNMYAFSTTTYTGFQCTVSEETSEKFKGLPGVLWVLPDSYIDVKNKDYGGDKYINGEIIPCKYPTYQPKQPNRSKYDSKSSNFYKGDSGEYHSNPPYYTTSYDIVPFQNSISYSNYEFSEPRLSEYNSSAYYGGAYDPFPIPSEINYSTYNPIPYNTNYFSSNTQYTISYSTSTELDDIEFEEYDPTPYGGGYDPTLTYGKPLPPSDEICHPRSLPEPNGVSSDNFSYASIPSPYGNGDIDEQSAQPPKKTKPTEEQPQPNGGTGDNGHDTGHPEKLPDSSLGECYPWSGYDYGVTNEDYVPQAPCGYGLDGMDMCESIFGYWPCLDRINRKNCGHQGIEVGQENQWEGAVEYLFGSPYRHGGDEDGDYGVPICNYGRHNQEQQHYRQVVEGDENSLFQNFRMF</sequence>
<feature type="domain" description="MORF/ORRM1/DAG-like MORF" evidence="3">
    <location>
        <begin position="75"/>
        <end position="110"/>
    </location>
</feature>
<evidence type="ECO:0000313" key="4">
    <source>
        <dbReference type="EMBL" id="KAF5943697.1"/>
    </source>
</evidence>
<dbReference type="AlphaFoldDB" id="A0A7J7GTB5"/>
<evidence type="ECO:0000313" key="5">
    <source>
        <dbReference type="Proteomes" id="UP000593564"/>
    </source>
</evidence>
<evidence type="ECO:0000259" key="3">
    <source>
        <dbReference type="Pfam" id="PF21864"/>
    </source>
</evidence>
<dbReference type="PANTHER" id="PTHR31346">
    <property type="entry name" value="MULTIPLE ORGANELLAR RNA EDITING FACTOR 2, CHLOROPLASTIC-RELATED-RELATED"/>
    <property type="match status" value="1"/>
</dbReference>
<dbReference type="GO" id="GO:0009507">
    <property type="term" value="C:chloroplast"/>
    <property type="evidence" value="ECO:0007669"/>
    <property type="project" value="TreeGrafter"/>
</dbReference>
<dbReference type="GO" id="GO:1900865">
    <property type="term" value="P:chloroplast RNA modification"/>
    <property type="evidence" value="ECO:0007669"/>
    <property type="project" value="TreeGrafter"/>
</dbReference>
<dbReference type="InterPro" id="IPR054059">
    <property type="entry name" value="MORF/ORRM1/DAG-like_MORF"/>
</dbReference>
<dbReference type="InterPro" id="IPR039206">
    <property type="entry name" value="MORF/ORRM1/DAG-like"/>
</dbReference>
<reference evidence="4 5" key="2">
    <citation type="submission" date="2020-07" db="EMBL/GenBank/DDBJ databases">
        <title>Genome assembly of wild tea tree DASZ reveals pedigree and selection history of tea varieties.</title>
        <authorList>
            <person name="Zhang W."/>
        </authorList>
    </citation>
    <scope>NUCLEOTIDE SEQUENCE [LARGE SCALE GENOMIC DNA]</scope>
    <source>
        <strain evidence="5">cv. G240</strain>
        <tissue evidence="4">Leaf</tissue>
    </source>
</reference>
<organism evidence="4 5">
    <name type="scientific">Camellia sinensis</name>
    <name type="common">Tea plant</name>
    <name type="synonym">Thea sinensis</name>
    <dbReference type="NCBI Taxonomy" id="4442"/>
    <lineage>
        <taxon>Eukaryota</taxon>
        <taxon>Viridiplantae</taxon>
        <taxon>Streptophyta</taxon>
        <taxon>Embryophyta</taxon>
        <taxon>Tracheophyta</taxon>
        <taxon>Spermatophyta</taxon>
        <taxon>Magnoliopsida</taxon>
        <taxon>eudicotyledons</taxon>
        <taxon>Gunneridae</taxon>
        <taxon>Pentapetalae</taxon>
        <taxon>asterids</taxon>
        <taxon>Ericales</taxon>
        <taxon>Theaceae</taxon>
        <taxon>Camellia</taxon>
    </lineage>
</organism>
<gene>
    <name evidence="4" type="ORF">HYC85_017774</name>
</gene>
<feature type="domain" description="MORF/ORRM1/DAG-like MORF" evidence="3">
    <location>
        <begin position="169"/>
        <end position="227"/>
    </location>
</feature>
<dbReference type="PANTHER" id="PTHR31346:SF3">
    <property type="entry name" value="MULTIPLE ORGANELLAR RNA EDITING FACTOR 9, CHLOROPLASTIC"/>
    <property type="match status" value="1"/>
</dbReference>
<dbReference type="EMBL" id="JACBKZ010000008">
    <property type="protein sequence ID" value="KAF5943697.1"/>
    <property type="molecule type" value="Genomic_DNA"/>
</dbReference>
<reference evidence="5" key="1">
    <citation type="journal article" date="2020" name="Nat. Commun.">
        <title>Genome assembly of wild tea tree DASZ reveals pedigree and selection history of tea varieties.</title>
        <authorList>
            <person name="Zhang W."/>
            <person name="Zhang Y."/>
            <person name="Qiu H."/>
            <person name="Guo Y."/>
            <person name="Wan H."/>
            <person name="Zhang X."/>
            <person name="Scossa F."/>
            <person name="Alseekh S."/>
            <person name="Zhang Q."/>
            <person name="Wang P."/>
            <person name="Xu L."/>
            <person name="Schmidt M.H."/>
            <person name="Jia X."/>
            <person name="Li D."/>
            <person name="Zhu A."/>
            <person name="Guo F."/>
            <person name="Chen W."/>
            <person name="Ni D."/>
            <person name="Usadel B."/>
            <person name="Fernie A.R."/>
            <person name="Wen W."/>
        </authorList>
    </citation>
    <scope>NUCLEOTIDE SEQUENCE [LARGE SCALE GENOMIC DNA]</scope>
    <source>
        <strain evidence="5">cv. G240</strain>
    </source>
</reference>
<keyword evidence="1" id="KW-0809">Transit peptide</keyword>
<feature type="compositionally biased region" description="Basic and acidic residues" evidence="2">
    <location>
        <begin position="441"/>
        <end position="452"/>
    </location>
</feature>
<dbReference type="Proteomes" id="UP000593564">
    <property type="component" value="Unassembled WGS sequence"/>
</dbReference>
<dbReference type="GO" id="GO:0016554">
    <property type="term" value="P:cytidine to uridine editing"/>
    <property type="evidence" value="ECO:0007669"/>
    <property type="project" value="InterPro"/>
</dbReference>
<protein>
    <recommendedName>
        <fullName evidence="3">MORF/ORRM1/DAG-like MORF domain-containing protein</fullName>
    </recommendedName>
</protein>
<comment type="caution">
    <text evidence="4">The sequence shown here is derived from an EMBL/GenBank/DDBJ whole genome shotgun (WGS) entry which is preliminary data.</text>
</comment>
<accession>A0A7J7GTB5</accession>
<name>A0A7J7GTB5_CAMSI</name>
<evidence type="ECO:0000256" key="2">
    <source>
        <dbReference type="SAM" id="MobiDB-lite"/>
    </source>
</evidence>
<evidence type="ECO:0000256" key="1">
    <source>
        <dbReference type="ARBA" id="ARBA00022946"/>
    </source>
</evidence>